<dbReference type="RefSeq" id="WP_043663308.1">
    <property type="nucleotide sequence ID" value="NZ_JSEG01000006.1"/>
</dbReference>
<reference evidence="1 2" key="1">
    <citation type="submission" date="2016-01" db="EMBL/GenBank/DDBJ databases">
        <title>Characterization of the Clostridium difficile lineages that are prevalent in Hong Kong and China.</title>
        <authorList>
            <person name="Kwok J.S.-L."/>
            <person name="Lam W.-Y."/>
            <person name="Ip M."/>
            <person name="Chan T.-F."/>
            <person name="Hawkey P.M."/>
            <person name="Tsui S.K.-W."/>
        </authorList>
    </citation>
    <scope>NUCLEOTIDE SEQUENCE [LARGE SCALE GENOMIC DNA]</scope>
    <source>
        <strain evidence="1 2">300064</strain>
    </source>
</reference>
<protein>
    <submittedName>
        <fullName evidence="1">DNA repair protein Rad50</fullName>
    </submittedName>
</protein>
<dbReference type="AlphaFoldDB" id="A0A2S7FAE8"/>
<dbReference type="EMBL" id="LRDH01000107">
    <property type="protein sequence ID" value="PPV14648.1"/>
    <property type="molecule type" value="Genomic_DNA"/>
</dbReference>
<proteinExistence type="predicted"/>
<accession>A0A2S7FAE8</accession>
<sequence length="109" mass="12990">MELNKLLDEYKEVTILMIRSVEDDKKIELLLEKRQEILNRISVECDGKSIIDINEKRNEINQYEEQLYSLINNKMLEVKKNIKKIKESQVVYNKYADFNGNSMIFSTKI</sequence>
<evidence type="ECO:0000313" key="2">
    <source>
        <dbReference type="Proteomes" id="UP000238081"/>
    </source>
</evidence>
<organism evidence="1 2">
    <name type="scientific">Clostridium butyricum</name>
    <dbReference type="NCBI Taxonomy" id="1492"/>
    <lineage>
        <taxon>Bacteria</taxon>
        <taxon>Bacillati</taxon>
        <taxon>Bacillota</taxon>
        <taxon>Clostridia</taxon>
        <taxon>Eubacteriales</taxon>
        <taxon>Clostridiaceae</taxon>
        <taxon>Clostridium</taxon>
    </lineage>
</organism>
<evidence type="ECO:0000313" key="1">
    <source>
        <dbReference type="EMBL" id="PPV14648.1"/>
    </source>
</evidence>
<gene>
    <name evidence="1" type="ORF">AWN73_02745</name>
</gene>
<name>A0A2S7FAE8_CLOBU</name>
<comment type="caution">
    <text evidence="1">The sequence shown here is derived from an EMBL/GenBank/DDBJ whole genome shotgun (WGS) entry which is preliminary data.</text>
</comment>
<dbReference type="Proteomes" id="UP000238081">
    <property type="component" value="Unassembled WGS sequence"/>
</dbReference>